<dbReference type="PANTHER" id="PTHR34193:SF1">
    <property type="entry name" value="EXPRESSED PROTEIN"/>
    <property type="match status" value="1"/>
</dbReference>
<evidence type="ECO:0000256" key="1">
    <source>
        <dbReference type="SAM" id="MobiDB-lite"/>
    </source>
</evidence>
<keyword evidence="3" id="KW-1185">Reference proteome</keyword>
<sequence length="221" mass="25296">MFHLPQNHLLSRDRTGQINRSHETRRSDRDHENIYGDHGTQFGALTQTADMEEEDGSGVSSPPLWKTSPETEASSPLHHSYPNLSPKSRLQEIARGRQELMEMVHHMPESSYELSLRDIVEQPKVVEERKKWNFESDMENKKKNKKKGQILRSESNDNGTFLLKMFFPTSLGSKGKKVSPKPPLFEAHGWSLAWLLVLLLSRQEKQNRSLEGSPLLNGNTV</sequence>
<dbReference type="OrthoDB" id="776574at2759"/>
<dbReference type="OMA" id="RDHENIY"/>
<name>A0A835DMR3_TETSI</name>
<feature type="compositionally biased region" description="Basic and acidic residues" evidence="1">
    <location>
        <begin position="10"/>
        <end position="35"/>
    </location>
</feature>
<evidence type="ECO:0000313" key="3">
    <source>
        <dbReference type="Proteomes" id="UP000655225"/>
    </source>
</evidence>
<dbReference type="PANTHER" id="PTHR34193">
    <property type="entry name" value="OS11G0199801 PROTEIN"/>
    <property type="match status" value="1"/>
</dbReference>
<feature type="region of interest" description="Disordered" evidence="1">
    <location>
        <begin position="1"/>
        <end position="88"/>
    </location>
</feature>
<dbReference type="Proteomes" id="UP000655225">
    <property type="component" value="Unassembled WGS sequence"/>
</dbReference>
<reference evidence="2 3" key="1">
    <citation type="submission" date="2020-04" db="EMBL/GenBank/DDBJ databases">
        <title>Plant Genome Project.</title>
        <authorList>
            <person name="Zhang R.-G."/>
        </authorList>
    </citation>
    <scope>NUCLEOTIDE SEQUENCE [LARGE SCALE GENOMIC DNA]</scope>
    <source>
        <strain evidence="2">YNK0</strain>
        <tissue evidence="2">Leaf</tissue>
    </source>
</reference>
<accession>A0A835DMR3</accession>
<organism evidence="2 3">
    <name type="scientific">Tetracentron sinense</name>
    <name type="common">Spur-leaf</name>
    <dbReference type="NCBI Taxonomy" id="13715"/>
    <lineage>
        <taxon>Eukaryota</taxon>
        <taxon>Viridiplantae</taxon>
        <taxon>Streptophyta</taxon>
        <taxon>Embryophyta</taxon>
        <taxon>Tracheophyta</taxon>
        <taxon>Spermatophyta</taxon>
        <taxon>Magnoliopsida</taxon>
        <taxon>Trochodendrales</taxon>
        <taxon>Trochodendraceae</taxon>
        <taxon>Tetracentron</taxon>
    </lineage>
</organism>
<gene>
    <name evidence="2" type="ORF">HHK36_007904</name>
</gene>
<evidence type="ECO:0000313" key="2">
    <source>
        <dbReference type="EMBL" id="KAF8405827.1"/>
    </source>
</evidence>
<dbReference type="AlphaFoldDB" id="A0A835DMR3"/>
<protein>
    <submittedName>
        <fullName evidence="2">Uncharacterized protein</fullName>
    </submittedName>
</protein>
<comment type="caution">
    <text evidence="2">The sequence shown here is derived from an EMBL/GenBank/DDBJ whole genome shotgun (WGS) entry which is preliminary data.</text>
</comment>
<dbReference type="EMBL" id="JABCRI010000005">
    <property type="protein sequence ID" value="KAF8405827.1"/>
    <property type="molecule type" value="Genomic_DNA"/>
</dbReference>
<proteinExistence type="predicted"/>